<dbReference type="PANTHER" id="PTHR48080:SF2">
    <property type="entry name" value="D-GALACTONATE DEHYDRATASE"/>
    <property type="match status" value="1"/>
</dbReference>
<dbReference type="Gene3D" id="3.20.20.120">
    <property type="entry name" value="Enolase-like C-terminal domain"/>
    <property type="match status" value="1"/>
</dbReference>
<dbReference type="SFLD" id="SFLDG00179">
    <property type="entry name" value="mandelate_racemase"/>
    <property type="match status" value="1"/>
</dbReference>
<evidence type="ECO:0000256" key="1">
    <source>
        <dbReference type="ARBA" id="ARBA00023239"/>
    </source>
</evidence>
<dbReference type="SMART" id="SM00922">
    <property type="entry name" value="MR_MLE"/>
    <property type="match status" value="1"/>
</dbReference>
<dbReference type="InterPro" id="IPR013342">
    <property type="entry name" value="Mandelate_racemase_C"/>
</dbReference>
<protein>
    <submittedName>
        <fullName evidence="3">Mandelate racemase/muconate lactonizing enzyme family protein</fullName>
    </submittedName>
</protein>
<dbReference type="InterPro" id="IPR029065">
    <property type="entry name" value="Enolase_C-like"/>
</dbReference>
<evidence type="ECO:0000313" key="3">
    <source>
        <dbReference type="EMBL" id="UNS95325.1"/>
    </source>
</evidence>
<dbReference type="InterPro" id="IPR013341">
    <property type="entry name" value="Mandelate_racemase_N_dom"/>
</dbReference>
<keyword evidence="1" id="KW-0456">Lyase</keyword>
<dbReference type="CDD" id="cd03316">
    <property type="entry name" value="MR_like"/>
    <property type="match status" value="1"/>
</dbReference>
<dbReference type="EMBL" id="CP093846">
    <property type="protein sequence ID" value="UNS95325.1"/>
    <property type="molecule type" value="Genomic_DNA"/>
</dbReference>
<dbReference type="PANTHER" id="PTHR48080">
    <property type="entry name" value="D-GALACTONATE DEHYDRATASE-RELATED"/>
    <property type="match status" value="1"/>
</dbReference>
<name>A0ABY3XLP0_9ACTN</name>
<dbReference type="InterPro" id="IPR029017">
    <property type="entry name" value="Enolase-like_N"/>
</dbReference>
<accession>A0ABY3XLP0</accession>
<evidence type="ECO:0000313" key="4">
    <source>
        <dbReference type="Proteomes" id="UP001202244"/>
    </source>
</evidence>
<evidence type="ECO:0000259" key="2">
    <source>
        <dbReference type="SMART" id="SM00922"/>
    </source>
</evidence>
<dbReference type="Proteomes" id="UP001202244">
    <property type="component" value="Chromosome"/>
</dbReference>
<dbReference type="InterPro" id="IPR036849">
    <property type="entry name" value="Enolase-like_C_sf"/>
</dbReference>
<feature type="domain" description="Mandelate racemase/muconate lactonizing enzyme C-terminal" evidence="2">
    <location>
        <begin position="124"/>
        <end position="258"/>
    </location>
</feature>
<dbReference type="RefSeq" id="WP_242748847.1">
    <property type="nucleotide sequence ID" value="NZ_CP093846.1"/>
</dbReference>
<dbReference type="SUPFAM" id="SSF54826">
    <property type="entry name" value="Enolase N-terminal domain-like"/>
    <property type="match status" value="1"/>
</dbReference>
<reference evidence="3 4" key="1">
    <citation type="journal article" date="2023" name="Microbiol. Spectr.">
        <title>Synergy between Genome Mining, Metabolomics, and Bioinformatics Uncovers Antibacterial Chlorinated Carbazole Alkaloids and Their Biosynthetic Gene Cluster from Streptomyces tubbatahanensis sp. nov., a Novel Actinomycete Isolated from Sulu Sea, Philippines.</title>
        <authorList>
            <person name="Tenebro C.P."/>
            <person name="Trono D.J.V.L."/>
            <person name="Balida L.A.P."/>
            <person name="Bayog L.K.A."/>
            <person name="Bruna J.R."/>
            <person name="Sabido E.M."/>
            <person name="Caspe D.P.C."/>
            <person name="de Los Santos E.L.C."/>
            <person name="Saludes J.P."/>
            <person name="Dalisay D.S."/>
        </authorList>
    </citation>
    <scope>NUCLEOTIDE SEQUENCE [LARGE SCALE GENOMIC DNA]</scope>
    <source>
        <strain evidence="3 4">DSD3025</strain>
    </source>
</reference>
<organism evidence="3 4">
    <name type="scientific">Streptomyces tubbatahanensis</name>
    <dbReference type="NCBI Taxonomy" id="2923272"/>
    <lineage>
        <taxon>Bacteria</taxon>
        <taxon>Bacillati</taxon>
        <taxon>Actinomycetota</taxon>
        <taxon>Actinomycetes</taxon>
        <taxon>Kitasatosporales</taxon>
        <taxon>Streptomycetaceae</taxon>
        <taxon>Streptomyces</taxon>
    </lineage>
</organism>
<sequence>MKITAVTCALLGNSPVIRVVTDEGIDGFGQIESYKPYAKACVPHFAEFVVGMDPTNVESVLLRIRRRGGNKPWGSVVSAIEMALWDIAGKAAGLPVHKLLGGKVRDRVRVYNGGVRVPREGNEPEDFAELMRRLKNVPEGFTLIKQAIGYHDPMAGELDDYSYSQVRTGAPHPNRGLLTERGLEHTVECVAAMKEVLGDEVGLALDCGPGWTRSDAIRFARRVEPYHLVWLEDLLTGDYVPWTDAGAYRDLTTATATPIHTGEQLYLRHNFRDLIEQRAVDVIGPDPADVGGIAELKWIAEYADLHGISMAPHGVYDGLIGLGALVQVCATLPDNFIAFEYPVPEHPWWYDIVEGWPEQIVVDGHVQVSERPGLGVTLIPEEAGRYLSEEDRHFFE</sequence>
<dbReference type="Gene3D" id="3.30.390.10">
    <property type="entry name" value="Enolase-like, N-terminal domain"/>
    <property type="match status" value="1"/>
</dbReference>
<proteinExistence type="predicted"/>
<keyword evidence="4" id="KW-1185">Reference proteome</keyword>
<dbReference type="SUPFAM" id="SSF51604">
    <property type="entry name" value="Enolase C-terminal domain-like"/>
    <property type="match status" value="1"/>
</dbReference>
<dbReference type="Pfam" id="PF13378">
    <property type="entry name" value="MR_MLE_C"/>
    <property type="match status" value="1"/>
</dbReference>
<dbReference type="InterPro" id="IPR034593">
    <property type="entry name" value="DgoD-like"/>
</dbReference>
<gene>
    <name evidence="3" type="ORF">MMF93_01715</name>
</gene>
<dbReference type="Pfam" id="PF02746">
    <property type="entry name" value="MR_MLE_N"/>
    <property type="match status" value="1"/>
</dbReference>
<dbReference type="SFLD" id="SFLDS00001">
    <property type="entry name" value="Enolase"/>
    <property type="match status" value="1"/>
</dbReference>